<accession>A0A8T2KPL2</accession>
<feature type="region of interest" description="Disordered" evidence="1">
    <location>
        <begin position="20"/>
        <end position="78"/>
    </location>
</feature>
<dbReference type="CDD" id="cd00229">
    <property type="entry name" value="SGNH_hydrolase"/>
    <property type="match status" value="1"/>
</dbReference>
<proteinExistence type="predicted"/>
<protein>
    <recommendedName>
        <fullName evidence="4">SGNH hydrolase-type esterase domain-containing protein</fullName>
    </recommendedName>
</protein>
<organism evidence="2 3">
    <name type="scientific">Astyanax mexicanus</name>
    <name type="common">Blind cave fish</name>
    <name type="synonym">Astyanax fasciatus mexicanus</name>
    <dbReference type="NCBI Taxonomy" id="7994"/>
    <lineage>
        <taxon>Eukaryota</taxon>
        <taxon>Metazoa</taxon>
        <taxon>Chordata</taxon>
        <taxon>Craniata</taxon>
        <taxon>Vertebrata</taxon>
        <taxon>Euteleostomi</taxon>
        <taxon>Actinopterygii</taxon>
        <taxon>Neopterygii</taxon>
        <taxon>Teleostei</taxon>
        <taxon>Ostariophysi</taxon>
        <taxon>Characiformes</taxon>
        <taxon>Characoidei</taxon>
        <taxon>Acestrorhamphidae</taxon>
        <taxon>Acestrorhamphinae</taxon>
        <taxon>Astyanax</taxon>
    </lineage>
</organism>
<evidence type="ECO:0000256" key="1">
    <source>
        <dbReference type="SAM" id="MobiDB-lite"/>
    </source>
</evidence>
<dbReference type="EMBL" id="JAICCE010000024">
    <property type="protein sequence ID" value="KAG9260489.1"/>
    <property type="molecule type" value="Genomic_DNA"/>
</dbReference>
<dbReference type="InterPro" id="IPR036514">
    <property type="entry name" value="SGNH_hydro_sf"/>
</dbReference>
<evidence type="ECO:0000313" key="2">
    <source>
        <dbReference type="EMBL" id="KAG9260489.1"/>
    </source>
</evidence>
<evidence type="ECO:0008006" key="4">
    <source>
        <dbReference type="Google" id="ProtNLM"/>
    </source>
</evidence>
<name>A0A8T2KPL2_ASTMX</name>
<reference evidence="2 3" key="1">
    <citation type="submission" date="2021-07" db="EMBL/GenBank/DDBJ databases">
        <authorList>
            <person name="Imarazene B."/>
            <person name="Zahm M."/>
            <person name="Klopp C."/>
            <person name="Cabau C."/>
            <person name="Beille S."/>
            <person name="Jouanno E."/>
            <person name="Castinel A."/>
            <person name="Lluch J."/>
            <person name="Gil L."/>
            <person name="Kuchtly C."/>
            <person name="Lopez Roques C."/>
            <person name="Donnadieu C."/>
            <person name="Parrinello H."/>
            <person name="Journot L."/>
            <person name="Du K."/>
            <person name="Schartl M."/>
            <person name="Retaux S."/>
            <person name="Guiguen Y."/>
        </authorList>
    </citation>
    <scope>NUCLEOTIDE SEQUENCE [LARGE SCALE GENOMIC DNA]</scope>
    <source>
        <strain evidence="2">Pach_M1</strain>
        <tissue evidence="2">Testis</tissue>
    </source>
</reference>
<feature type="region of interest" description="Disordered" evidence="1">
    <location>
        <begin position="91"/>
        <end position="111"/>
    </location>
</feature>
<sequence>MDGCEDALALTQARLQLERDTVVSTSVPSRKRKLAETPEDEAPVVKKARMQLERDTVVSTSVPSRKRKLAETPEDEAPVVKKARMQLERDTVFSTSRTSRKRNLAETPENEAPVANKAPIQPERGALWDRCPFDTVFSTSGTWRNPETPEDEAPVVKKAPIQLERAPPTVWIIGDSYIRRGEEIARSSLGGDLGVKAKVSWFGWGGLRWRGLVPFFNKSLRGRTAPDVLIIHCGGNDLGGMNAVHLIAEMKVDLLDLHRRFPHMKIMLSDITPRRQWRSTIHPKQIDMARKWVNREMADFILGVEGVVIHHPNILFYNPRLFLRDRVHLSPLGNELFLNNIAESLKSFIK</sequence>
<dbReference type="SUPFAM" id="SSF52266">
    <property type="entry name" value="SGNH hydrolase"/>
    <property type="match status" value="1"/>
</dbReference>
<dbReference type="AlphaFoldDB" id="A0A8T2KPL2"/>
<dbReference type="Proteomes" id="UP000752171">
    <property type="component" value="Unassembled WGS sequence"/>
</dbReference>
<evidence type="ECO:0000313" key="3">
    <source>
        <dbReference type="Proteomes" id="UP000752171"/>
    </source>
</evidence>
<comment type="caution">
    <text evidence="2">The sequence shown here is derived from an EMBL/GenBank/DDBJ whole genome shotgun (WGS) entry which is preliminary data.</text>
</comment>
<dbReference type="Gene3D" id="3.40.50.1110">
    <property type="entry name" value="SGNH hydrolase"/>
    <property type="match status" value="1"/>
</dbReference>
<gene>
    <name evidence="2" type="ORF">AMEX_G26754</name>
</gene>